<dbReference type="PANTHER" id="PTHR43265:SF1">
    <property type="entry name" value="ESTERASE ESTD"/>
    <property type="match status" value="1"/>
</dbReference>
<accession>A0A3E0HQU7</accession>
<dbReference type="PANTHER" id="PTHR43265">
    <property type="entry name" value="ESTERASE ESTD"/>
    <property type="match status" value="1"/>
</dbReference>
<evidence type="ECO:0000313" key="4">
    <source>
        <dbReference type="Proteomes" id="UP000256884"/>
    </source>
</evidence>
<feature type="signal peptide" evidence="1">
    <location>
        <begin position="1"/>
        <end position="18"/>
    </location>
</feature>
<dbReference type="EMBL" id="QUNS01000005">
    <property type="protein sequence ID" value="REH48942.1"/>
    <property type="molecule type" value="Genomic_DNA"/>
</dbReference>
<proteinExistence type="predicted"/>
<dbReference type="Pfam" id="PF01738">
    <property type="entry name" value="DLH"/>
    <property type="match status" value="1"/>
</dbReference>
<dbReference type="SUPFAM" id="SSF53474">
    <property type="entry name" value="alpha/beta-Hydrolases"/>
    <property type="match status" value="1"/>
</dbReference>
<organism evidence="3 4">
    <name type="scientific">Tenacibaculum gallaicum</name>
    <dbReference type="NCBI Taxonomy" id="561505"/>
    <lineage>
        <taxon>Bacteria</taxon>
        <taxon>Pseudomonadati</taxon>
        <taxon>Bacteroidota</taxon>
        <taxon>Flavobacteriia</taxon>
        <taxon>Flavobacteriales</taxon>
        <taxon>Flavobacteriaceae</taxon>
        <taxon>Tenacibaculum</taxon>
    </lineage>
</organism>
<name>A0A3E0HQU7_9FLAO</name>
<evidence type="ECO:0000256" key="1">
    <source>
        <dbReference type="SAM" id="SignalP"/>
    </source>
</evidence>
<evidence type="ECO:0000313" key="3">
    <source>
        <dbReference type="EMBL" id="REH48942.1"/>
    </source>
</evidence>
<dbReference type="OrthoDB" id="1118238at2"/>
<reference evidence="3 4" key="1">
    <citation type="submission" date="2018-08" db="EMBL/GenBank/DDBJ databases">
        <title>Genomic Encyclopedia of Type Strains, Phase IV (KMG-IV): sequencing the most valuable type-strain genomes for metagenomic binning, comparative biology and taxonomic classification.</title>
        <authorList>
            <person name="Goeker M."/>
        </authorList>
    </citation>
    <scope>NUCLEOTIDE SEQUENCE [LARGE SCALE GENOMIC DNA]</scope>
    <source>
        <strain evidence="3 4">DSM 18841</strain>
    </source>
</reference>
<dbReference type="AlphaFoldDB" id="A0A3E0HQU7"/>
<keyword evidence="3" id="KW-0378">Hydrolase</keyword>
<gene>
    <name evidence="3" type="ORF">C7448_105225</name>
</gene>
<dbReference type="Gene3D" id="3.40.50.1820">
    <property type="entry name" value="alpha/beta hydrolase"/>
    <property type="match status" value="1"/>
</dbReference>
<feature type="chain" id="PRO_5017601243" evidence="1">
    <location>
        <begin position="19"/>
        <end position="331"/>
    </location>
</feature>
<dbReference type="InterPro" id="IPR002925">
    <property type="entry name" value="Dienelactn_hydro"/>
</dbReference>
<dbReference type="InterPro" id="IPR029058">
    <property type="entry name" value="AB_hydrolase_fold"/>
</dbReference>
<keyword evidence="4" id="KW-1185">Reference proteome</keyword>
<protein>
    <submittedName>
        <fullName evidence="3">Dienelactone hydrolase family protein</fullName>
    </submittedName>
</protein>
<dbReference type="GO" id="GO:0052689">
    <property type="term" value="F:carboxylic ester hydrolase activity"/>
    <property type="evidence" value="ECO:0007669"/>
    <property type="project" value="TreeGrafter"/>
</dbReference>
<dbReference type="Proteomes" id="UP000256884">
    <property type="component" value="Unassembled WGS sequence"/>
</dbReference>
<sequence>MKLLTLLLSLCICSTSFSQRTKDLKTFKHYSVVTNKDTINYHTYAKKDIESTNVLLLYIQGSKAMSLYQTMKENGKTYVGTTLPLDFNLLPDNYLFVVISKKGFPFLTKMDEEFPVPKSYYENQTLAYRTHQANQVINSITKKYPNQLKKVIALGHSEGSDVVAKLGTINNGITHFGYLSGGGNTQFIDFITFTRNKLAKGLISEKEAQREISSILEDFKKIMANPNATDKYWAGKNNSYKRWSSFSEPPIDNLLKISKPLFVAIGTKDQAVAPESAYLIPIEFIRKQKNNLTFKSYPGLDHGFGKELENGKYEKHWNTVFKDFLNWVKKI</sequence>
<feature type="domain" description="Dienelactone hydrolase" evidence="2">
    <location>
        <begin position="245"/>
        <end position="330"/>
    </location>
</feature>
<dbReference type="RefSeq" id="WP_115901479.1">
    <property type="nucleotide sequence ID" value="NZ_QUNS01000005.1"/>
</dbReference>
<dbReference type="InterPro" id="IPR053145">
    <property type="entry name" value="AB_hydrolase_Est10"/>
</dbReference>
<evidence type="ECO:0000259" key="2">
    <source>
        <dbReference type="Pfam" id="PF01738"/>
    </source>
</evidence>
<keyword evidence="1" id="KW-0732">Signal</keyword>
<comment type="caution">
    <text evidence="3">The sequence shown here is derived from an EMBL/GenBank/DDBJ whole genome shotgun (WGS) entry which is preliminary data.</text>
</comment>